<protein>
    <submittedName>
        <fullName evidence="2">Uncharacterized protein</fullName>
    </submittedName>
</protein>
<feature type="compositionally biased region" description="Low complexity" evidence="1">
    <location>
        <begin position="191"/>
        <end position="201"/>
    </location>
</feature>
<dbReference type="AlphaFoldDB" id="A0A1C7MG29"/>
<dbReference type="OrthoDB" id="3237202at2759"/>
<organism evidence="2 3">
    <name type="scientific">Grifola frondosa</name>
    <name type="common">Maitake</name>
    <name type="synonym">Polyporus frondosus</name>
    <dbReference type="NCBI Taxonomy" id="5627"/>
    <lineage>
        <taxon>Eukaryota</taxon>
        <taxon>Fungi</taxon>
        <taxon>Dikarya</taxon>
        <taxon>Basidiomycota</taxon>
        <taxon>Agaricomycotina</taxon>
        <taxon>Agaricomycetes</taxon>
        <taxon>Polyporales</taxon>
        <taxon>Grifolaceae</taxon>
        <taxon>Grifola</taxon>
    </lineage>
</organism>
<feature type="region of interest" description="Disordered" evidence="1">
    <location>
        <begin position="184"/>
        <end position="208"/>
    </location>
</feature>
<reference evidence="2 3" key="1">
    <citation type="submission" date="2016-03" db="EMBL/GenBank/DDBJ databases">
        <title>Whole genome sequencing of Grifola frondosa 9006-11.</title>
        <authorList>
            <person name="Min B."/>
            <person name="Park H."/>
            <person name="Kim J.-G."/>
            <person name="Cho H."/>
            <person name="Oh Y.-L."/>
            <person name="Kong W.-S."/>
            <person name="Choi I.-G."/>
        </authorList>
    </citation>
    <scope>NUCLEOTIDE SEQUENCE [LARGE SCALE GENOMIC DNA]</scope>
    <source>
        <strain evidence="2 3">9006-11</strain>
    </source>
</reference>
<evidence type="ECO:0000313" key="3">
    <source>
        <dbReference type="Proteomes" id="UP000092993"/>
    </source>
</evidence>
<sequence length="288" mass="32091">MITHRGFSAWITCEDRPIAEYEAVLDAKSNKVSCWIPSQTEKPFVVHWRDHGSNLDTATYIHLDGYRVPGQFLYGEGEELRRGVRVGNGTERPLFSRRSKVKKILLVYKPNKPLTPPNLIRGHRQAGDVCVRFGVERPSPPQKKTTWKIEPYEKDNPGVYVSFVFRYRSREWLVSQGIMSSRDPDFDRLGTPTASTPTTLNTPPPTPAQTILPPLTINLGRISAPGSPTPSPSPNIKGPRVLSRNASFKFTAPSVVPSLTPSSTLSSASSVDVLESIPWHHYTPGDHK</sequence>
<evidence type="ECO:0000313" key="2">
    <source>
        <dbReference type="EMBL" id="OBZ75419.1"/>
    </source>
</evidence>
<dbReference type="EMBL" id="LUGG01000004">
    <property type="protein sequence ID" value="OBZ75419.1"/>
    <property type="molecule type" value="Genomic_DNA"/>
</dbReference>
<gene>
    <name evidence="2" type="ORF">A0H81_04291</name>
</gene>
<proteinExistence type="predicted"/>
<keyword evidence="3" id="KW-1185">Reference proteome</keyword>
<evidence type="ECO:0000256" key="1">
    <source>
        <dbReference type="SAM" id="MobiDB-lite"/>
    </source>
</evidence>
<dbReference type="OMA" id="HRMPTAD"/>
<name>A0A1C7MG29_GRIFR</name>
<comment type="caution">
    <text evidence="2">The sequence shown here is derived from an EMBL/GenBank/DDBJ whole genome shotgun (WGS) entry which is preliminary data.</text>
</comment>
<dbReference type="Proteomes" id="UP000092993">
    <property type="component" value="Unassembled WGS sequence"/>
</dbReference>
<accession>A0A1C7MG29</accession>